<evidence type="ECO:0000313" key="3">
    <source>
        <dbReference type="Proteomes" id="UP000000305"/>
    </source>
</evidence>
<dbReference type="Proteomes" id="UP000000305">
    <property type="component" value="Unassembled WGS sequence"/>
</dbReference>
<reference evidence="2 3" key="1">
    <citation type="journal article" date="2011" name="Science">
        <title>The ecoresponsive genome of Daphnia pulex.</title>
        <authorList>
            <person name="Colbourne J.K."/>
            <person name="Pfrender M.E."/>
            <person name="Gilbert D."/>
            <person name="Thomas W.K."/>
            <person name="Tucker A."/>
            <person name="Oakley T.H."/>
            <person name="Tokishita S."/>
            <person name="Aerts A."/>
            <person name="Arnold G.J."/>
            <person name="Basu M.K."/>
            <person name="Bauer D.J."/>
            <person name="Caceres C.E."/>
            <person name="Carmel L."/>
            <person name="Casola C."/>
            <person name="Choi J.H."/>
            <person name="Detter J.C."/>
            <person name="Dong Q."/>
            <person name="Dusheyko S."/>
            <person name="Eads B.D."/>
            <person name="Frohlich T."/>
            <person name="Geiler-Samerotte K.A."/>
            <person name="Gerlach D."/>
            <person name="Hatcher P."/>
            <person name="Jogdeo S."/>
            <person name="Krijgsveld J."/>
            <person name="Kriventseva E.V."/>
            <person name="Kultz D."/>
            <person name="Laforsch C."/>
            <person name="Lindquist E."/>
            <person name="Lopez J."/>
            <person name="Manak J.R."/>
            <person name="Muller J."/>
            <person name="Pangilinan J."/>
            <person name="Patwardhan R.P."/>
            <person name="Pitluck S."/>
            <person name="Pritham E.J."/>
            <person name="Rechtsteiner A."/>
            <person name="Rho M."/>
            <person name="Rogozin I.B."/>
            <person name="Sakarya O."/>
            <person name="Salamov A."/>
            <person name="Schaack S."/>
            <person name="Shapiro H."/>
            <person name="Shiga Y."/>
            <person name="Skalitzky C."/>
            <person name="Smith Z."/>
            <person name="Souvorov A."/>
            <person name="Sung W."/>
            <person name="Tang Z."/>
            <person name="Tsuchiya D."/>
            <person name="Tu H."/>
            <person name="Vos H."/>
            <person name="Wang M."/>
            <person name="Wolf Y.I."/>
            <person name="Yamagata H."/>
            <person name="Yamada T."/>
            <person name="Ye Y."/>
            <person name="Shaw J.R."/>
            <person name="Andrews J."/>
            <person name="Crease T.J."/>
            <person name="Tang H."/>
            <person name="Lucas S.M."/>
            <person name="Robertson H.M."/>
            <person name="Bork P."/>
            <person name="Koonin E.V."/>
            <person name="Zdobnov E.M."/>
            <person name="Grigoriev I.V."/>
            <person name="Lynch M."/>
            <person name="Boore J.L."/>
        </authorList>
    </citation>
    <scope>NUCLEOTIDE SEQUENCE [LARGE SCALE GENOMIC DNA]</scope>
</reference>
<dbReference type="KEGG" id="dpx:DAPPUDRAFT_244276"/>
<protein>
    <submittedName>
        <fullName evidence="2">Uncharacterized protein</fullName>
    </submittedName>
</protein>
<feature type="region of interest" description="Disordered" evidence="1">
    <location>
        <begin position="23"/>
        <end position="133"/>
    </location>
</feature>
<organism evidence="2 3">
    <name type="scientific">Daphnia pulex</name>
    <name type="common">Water flea</name>
    <dbReference type="NCBI Taxonomy" id="6669"/>
    <lineage>
        <taxon>Eukaryota</taxon>
        <taxon>Metazoa</taxon>
        <taxon>Ecdysozoa</taxon>
        <taxon>Arthropoda</taxon>
        <taxon>Crustacea</taxon>
        <taxon>Branchiopoda</taxon>
        <taxon>Diplostraca</taxon>
        <taxon>Cladocera</taxon>
        <taxon>Anomopoda</taxon>
        <taxon>Daphniidae</taxon>
        <taxon>Daphnia</taxon>
    </lineage>
</organism>
<evidence type="ECO:0000256" key="1">
    <source>
        <dbReference type="SAM" id="MobiDB-lite"/>
    </source>
</evidence>
<accession>E9GKL1</accession>
<sequence>MDQELRPFLNGNLVIEENILEPLQGNKENSSEEHPQNLVMENFLGEPQQTPLSDKEGTEEDSCEEQPPNLENSAVQRDKTPLQDEGGNLINDTQLTTPNDATPETFIHDSKAHSRGNATTTDNMEVRDSVKSPRLQREEMEVFYHFH</sequence>
<proteinExistence type="predicted"/>
<dbReference type="AlphaFoldDB" id="E9GKL1"/>
<keyword evidence="3" id="KW-1185">Reference proteome</keyword>
<dbReference type="EMBL" id="GL732549">
    <property type="protein sequence ID" value="EFX80010.1"/>
    <property type="molecule type" value="Genomic_DNA"/>
</dbReference>
<gene>
    <name evidence="2" type="ORF">DAPPUDRAFT_244276</name>
</gene>
<feature type="compositionally biased region" description="Basic and acidic residues" evidence="1">
    <location>
        <begin position="124"/>
        <end position="133"/>
    </location>
</feature>
<dbReference type="HOGENOM" id="CLU_1769937_0_0_1"/>
<evidence type="ECO:0000313" key="2">
    <source>
        <dbReference type="EMBL" id="EFX80010.1"/>
    </source>
</evidence>
<feature type="compositionally biased region" description="Polar residues" evidence="1">
    <location>
        <begin position="90"/>
        <end position="102"/>
    </location>
</feature>
<dbReference type="InParanoid" id="E9GKL1"/>
<name>E9GKL1_DAPPU</name>